<name>S7PWF8_GLOTA</name>
<dbReference type="OMA" id="GINRMET"/>
<dbReference type="EMBL" id="KB469310">
    <property type="protein sequence ID" value="EPQ51667.1"/>
    <property type="molecule type" value="Genomic_DNA"/>
</dbReference>
<dbReference type="GeneID" id="19304674"/>
<dbReference type="RefSeq" id="XP_007870107.1">
    <property type="nucleotide sequence ID" value="XM_007871916.1"/>
</dbReference>
<dbReference type="OrthoDB" id="2590867at2759"/>
<proteinExistence type="predicted"/>
<evidence type="ECO:0000313" key="2">
    <source>
        <dbReference type="EMBL" id="EPQ51667.1"/>
    </source>
</evidence>
<dbReference type="KEGG" id="gtr:GLOTRDRAFT_141019"/>
<evidence type="ECO:0000256" key="1">
    <source>
        <dbReference type="SAM" id="MobiDB-lite"/>
    </source>
</evidence>
<dbReference type="AlphaFoldDB" id="S7PWF8"/>
<organism evidence="2 3">
    <name type="scientific">Gloeophyllum trabeum (strain ATCC 11539 / FP-39264 / Madison 617)</name>
    <name type="common">Brown rot fungus</name>
    <dbReference type="NCBI Taxonomy" id="670483"/>
    <lineage>
        <taxon>Eukaryota</taxon>
        <taxon>Fungi</taxon>
        <taxon>Dikarya</taxon>
        <taxon>Basidiomycota</taxon>
        <taxon>Agaricomycotina</taxon>
        <taxon>Agaricomycetes</taxon>
        <taxon>Gloeophyllales</taxon>
        <taxon>Gloeophyllaceae</taxon>
        <taxon>Gloeophyllum</taxon>
    </lineage>
</organism>
<dbReference type="Proteomes" id="UP000030669">
    <property type="component" value="Unassembled WGS sequence"/>
</dbReference>
<accession>S7PWF8</accession>
<reference evidence="2 3" key="1">
    <citation type="journal article" date="2012" name="Science">
        <title>The Paleozoic origin of enzymatic lignin decomposition reconstructed from 31 fungal genomes.</title>
        <authorList>
            <person name="Floudas D."/>
            <person name="Binder M."/>
            <person name="Riley R."/>
            <person name="Barry K."/>
            <person name="Blanchette R.A."/>
            <person name="Henrissat B."/>
            <person name="Martinez A.T."/>
            <person name="Otillar R."/>
            <person name="Spatafora J.W."/>
            <person name="Yadav J.S."/>
            <person name="Aerts A."/>
            <person name="Benoit I."/>
            <person name="Boyd A."/>
            <person name="Carlson A."/>
            <person name="Copeland A."/>
            <person name="Coutinho P.M."/>
            <person name="de Vries R.P."/>
            <person name="Ferreira P."/>
            <person name="Findley K."/>
            <person name="Foster B."/>
            <person name="Gaskell J."/>
            <person name="Glotzer D."/>
            <person name="Gorecki P."/>
            <person name="Heitman J."/>
            <person name="Hesse C."/>
            <person name="Hori C."/>
            <person name="Igarashi K."/>
            <person name="Jurgens J.A."/>
            <person name="Kallen N."/>
            <person name="Kersten P."/>
            <person name="Kohler A."/>
            <person name="Kuees U."/>
            <person name="Kumar T.K.A."/>
            <person name="Kuo A."/>
            <person name="LaButti K."/>
            <person name="Larrondo L.F."/>
            <person name="Lindquist E."/>
            <person name="Ling A."/>
            <person name="Lombard V."/>
            <person name="Lucas S."/>
            <person name="Lundell T."/>
            <person name="Martin R."/>
            <person name="McLaughlin D.J."/>
            <person name="Morgenstern I."/>
            <person name="Morin E."/>
            <person name="Murat C."/>
            <person name="Nagy L.G."/>
            <person name="Nolan M."/>
            <person name="Ohm R.A."/>
            <person name="Patyshakuliyeva A."/>
            <person name="Rokas A."/>
            <person name="Ruiz-Duenas F.J."/>
            <person name="Sabat G."/>
            <person name="Salamov A."/>
            <person name="Samejima M."/>
            <person name="Schmutz J."/>
            <person name="Slot J.C."/>
            <person name="St John F."/>
            <person name="Stenlid J."/>
            <person name="Sun H."/>
            <person name="Sun S."/>
            <person name="Syed K."/>
            <person name="Tsang A."/>
            <person name="Wiebenga A."/>
            <person name="Young D."/>
            <person name="Pisabarro A."/>
            <person name="Eastwood D.C."/>
            <person name="Martin F."/>
            <person name="Cullen D."/>
            <person name="Grigoriev I.V."/>
            <person name="Hibbett D.S."/>
        </authorList>
    </citation>
    <scope>NUCLEOTIDE SEQUENCE [LARGE SCALE GENOMIC DNA]</scope>
    <source>
        <strain evidence="2 3">ATCC 11539</strain>
    </source>
</reference>
<sequence>MSTNETPGSSAGASLGNKIKSAFTTAHGAGESIRGNAMDALDAAFGTRKPENVAATRQGEAEVQQGVANMDQKYGNEYAGTTTEPAGNPPVGTTGARAAGVTENQNRPVGSGAGTAGTL</sequence>
<keyword evidence="3" id="KW-1185">Reference proteome</keyword>
<protein>
    <submittedName>
        <fullName evidence="2">Uncharacterized protein</fullName>
    </submittedName>
</protein>
<dbReference type="eggNOG" id="ENOG502T2Q5">
    <property type="taxonomic scope" value="Eukaryota"/>
</dbReference>
<feature type="region of interest" description="Disordered" evidence="1">
    <location>
        <begin position="51"/>
        <end position="119"/>
    </location>
</feature>
<gene>
    <name evidence="2" type="ORF">GLOTRDRAFT_141019</name>
</gene>
<dbReference type="HOGENOM" id="CLU_157403_0_0_1"/>
<evidence type="ECO:0000313" key="3">
    <source>
        <dbReference type="Proteomes" id="UP000030669"/>
    </source>
</evidence>